<proteinExistence type="predicted"/>
<sequence>MITDTSPALDWTMLGQSFAAAHAELDSSDYLLPVEAGPEKTLPLQKEVVDAAEPEGADEKRTQWLRAVDNIRTYFGHEATNFTPWLARRLGIVQRAAWFENPLKLVGTEQKIAGYRIDILAKTQVGDRDRFVVIENQLERTDADHLGRLITCAAEVEASHAVWISAEFRDDHLKVMEALQQHHRDCSFIPLLINGAVTDGGCATFDLVPPPTYPSPEDHLRERLHLALRQARDVHMTLKRVGDLISANPEVDFTRYRRLITEAGLWSYYADGLADGLLETIPEERRKQPVS</sequence>
<organism evidence="1 2">
    <name type="scientific">Streptomyces tsukubensis (strain DSM 42081 / NBRC 108919 / NRRL 18488 / 9993)</name>
    <dbReference type="NCBI Taxonomy" id="1114943"/>
    <lineage>
        <taxon>Bacteria</taxon>
        <taxon>Bacillati</taxon>
        <taxon>Actinomycetota</taxon>
        <taxon>Actinomycetes</taxon>
        <taxon>Kitasatosporales</taxon>
        <taxon>Streptomycetaceae</taxon>
        <taxon>Streptomyces</taxon>
    </lineage>
</organism>
<evidence type="ECO:0008006" key="3">
    <source>
        <dbReference type="Google" id="ProtNLM"/>
    </source>
</evidence>
<name>I2N7X6_STRT9</name>
<dbReference type="AlphaFoldDB" id="I2N7X6"/>
<evidence type="ECO:0000313" key="1">
    <source>
        <dbReference type="EMBL" id="QKM66985.1"/>
    </source>
</evidence>
<reference evidence="1 2" key="1">
    <citation type="journal article" date="2012" name="J. Bacteriol.">
        <title>Draft genome of Streptomyces tsukubaensis NRRL 18488, the producer of the clinically important immunosuppressant tacrolimus (FK506).</title>
        <authorList>
            <person name="Barreiro C."/>
            <person name="Prieto C."/>
            <person name="Sola-Landa A."/>
            <person name="Solera E."/>
            <person name="Martinez-Castro M."/>
            <person name="Perez-Redondo R."/>
            <person name="Garcia-Estrada C."/>
            <person name="Aparicio J.F."/>
            <person name="Fernandez-Martinez L.T."/>
            <person name="Santos-Aberturas J."/>
            <person name="Salehi-Najafabadi Z."/>
            <person name="Rodriguez-Garcia A."/>
            <person name="Tauch A."/>
            <person name="Martin J.F."/>
        </authorList>
    </citation>
    <scope>NUCLEOTIDE SEQUENCE [LARGE SCALE GENOMIC DNA]</scope>
    <source>
        <strain evidence="2">DSM 42081 / NBRC 108919 / NRRL 18488 / 9993</strain>
    </source>
</reference>
<gene>
    <name evidence="1" type="ORF">STSU_007180</name>
</gene>
<dbReference type="RefSeq" id="WP_006345999.1">
    <property type="nucleotide sequence ID" value="NZ_CP029159.1"/>
</dbReference>
<protein>
    <recommendedName>
        <fullName evidence="3">DUF4268 domain-containing protein</fullName>
    </recommendedName>
</protein>
<dbReference type="InterPro" id="IPR011856">
    <property type="entry name" value="tRNA_endonuc-like_dom_sf"/>
</dbReference>
<dbReference type="GO" id="GO:0003676">
    <property type="term" value="F:nucleic acid binding"/>
    <property type="evidence" value="ECO:0007669"/>
    <property type="project" value="InterPro"/>
</dbReference>
<dbReference type="Gene3D" id="3.40.1350.10">
    <property type="match status" value="1"/>
</dbReference>
<dbReference type="Proteomes" id="UP000005940">
    <property type="component" value="Chromosome"/>
</dbReference>
<accession>I2N7X6</accession>
<dbReference type="EMBL" id="CP029159">
    <property type="protein sequence ID" value="QKM66985.1"/>
    <property type="molecule type" value="Genomic_DNA"/>
</dbReference>
<keyword evidence="2" id="KW-1185">Reference proteome</keyword>
<evidence type="ECO:0000313" key="2">
    <source>
        <dbReference type="Proteomes" id="UP000005940"/>
    </source>
</evidence>